<keyword evidence="2" id="KW-1133">Transmembrane helix</keyword>
<evidence type="ECO:0000313" key="4">
    <source>
        <dbReference type="Proteomes" id="UP000214646"/>
    </source>
</evidence>
<dbReference type="Proteomes" id="UP000214646">
    <property type="component" value="Unassembled WGS sequence"/>
</dbReference>
<dbReference type="AlphaFoldDB" id="A0A225E6B8"/>
<feature type="transmembrane region" description="Helical" evidence="2">
    <location>
        <begin position="112"/>
        <end position="131"/>
    </location>
</feature>
<dbReference type="EMBL" id="NIDE01000004">
    <property type="protein sequence ID" value="OWK43977.1"/>
    <property type="molecule type" value="Genomic_DNA"/>
</dbReference>
<evidence type="ECO:0000256" key="1">
    <source>
        <dbReference type="SAM" id="MobiDB-lite"/>
    </source>
</evidence>
<name>A0A225E6B8_9BACT</name>
<gene>
    <name evidence="3" type="ORF">FRUB_03576</name>
</gene>
<feature type="compositionally biased region" description="Pro residues" evidence="1">
    <location>
        <begin position="95"/>
        <end position="110"/>
    </location>
</feature>
<reference evidence="4" key="1">
    <citation type="submission" date="2017-06" db="EMBL/GenBank/DDBJ databases">
        <title>Genome analysis of Fimbriiglobus ruber SP5, the first member of the order Planctomycetales with confirmed chitinolytic capability.</title>
        <authorList>
            <person name="Ravin N.V."/>
            <person name="Rakitin A.L."/>
            <person name="Ivanova A.A."/>
            <person name="Beletsky A.V."/>
            <person name="Kulichevskaya I.S."/>
            <person name="Mardanov A.V."/>
            <person name="Dedysh S.N."/>
        </authorList>
    </citation>
    <scope>NUCLEOTIDE SEQUENCE [LARGE SCALE GENOMIC DNA]</scope>
    <source>
        <strain evidence="4">SP5</strain>
    </source>
</reference>
<keyword evidence="2" id="KW-0812">Transmembrane</keyword>
<comment type="caution">
    <text evidence="3">The sequence shown here is derived from an EMBL/GenBank/DDBJ whole genome shotgun (WGS) entry which is preliminary data.</text>
</comment>
<proteinExistence type="predicted"/>
<evidence type="ECO:0008006" key="5">
    <source>
        <dbReference type="Google" id="ProtNLM"/>
    </source>
</evidence>
<protein>
    <recommendedName>
        <fullName evidence="5">PEP-CTERM protein-sorting domain-containing protein</fullName>
    </recommendedName>
</protein>
<keyword evidence="2" id="KW-0472">Membrane</keyword>
<evidence type="ECO:0000256" key="2">
    <source>
        <dbReference type="SAM" id="Phobius"/>
    </source>
</evidence>
<sequence>MFTKRVKVIAWFTAAGAVAVAPVIPVRAFYFKGWPGAGLSTPQALATPVVPPITLAPAPPAGIIAAPPNTDIDHSTGTPNTPGPPNGGGGTPNAPDSPNPPVEHPMPAPEPATLLSAAIGMSTLALVGRWARRRKQVV</sequence>
<keyword evidence="4" id="KW-1185">Reference proteome</keyword>
<feature type="region of interest" description="Disordered" evidence="1">
    <location>
        <begin position="60"/>
        <end position="111"/>
    </location>
</feature>
<accession>A0A225E6B8</accession>
<evidence type="ECO:0000313" key="3">
    <source>
        <dbReference type="EMBL" id="OWK43977.1"/>
    </source>
</evidence>
<organism evidence="3 4">
    <name type="scientific">Fimbriiglobus ruber</name>
    <dbReference type="NCBI Taxonomy" id="1908690"/>
    <lineage>
        <taxon>Bacteria</taxon>
        <taxon>Pseudomonadati</taxon>
        <taxon>Planctomycetota</taxon>
        <taxon>Planctomycetia</taxon>
        <taxon>Gemmatales</taxon>
        <taxon>Gemmataceae</taxon>
        <taxon>Fimbriiglobus</taxon>
    </lineage>
</organism>
<dbReference type="RefSeq" id="WP_143393154.1">
    <property type="nucleotide sequence ID" value="NZ_NIDE01000004.1"/>
</dbReference>